<dbReference type="AlphaFoldDB" id="A0A4D6NM45"/>
<evidence type="ECO:0000313" key="1">
    <source>
        <dbReference type="EMBL" id="QCE13679.1"/>
    </source>
</evidence>
<dbReference type="Proteomes" id="UP000501690">
    <property type="component" value="Linkage Group LG11"/>
</dbReference>
<accession>A0A4D6NM45</accession>
<organism evidence="1 2">
    <name type="scientific">Vigna unguiculata</name>
    <name type="common">Cowpea</name>
    <dbReference type="NCBI Taxonomy" id="3917"/>
    <lineage>
        <taxon>Eukaryota</taxon>
        <taxon>Viridiplantae</taxon>
        <taxon>Streptophyta</taxon>
        <taxon>Embryophyta</taxon>
        <taxon>Tracheophyta</taxon>
        <taxon>Spermatophyta</taxon>
        <taxon>Magnoliopsida</taxon>
        <taxon>eudicotyledons</taxon>
        <taxon>Gunneridae</taxon>
        <taxon>Pentapetalae</taxon>
        <taxon>rosids</taxon>
        <taxon>fabids</taxon>
        <taxon>Fabales</taxon>
        <taxon>Fabaceae</taxon>
        <taxon>Papilionoideae</taxon>
        <taxon>50 kb inversion clade</taxon>
        <taxon>NPAAA clade</taxon>
        <taxon>indigoferoid/millettioid clade</taxon>
        <taxon>Phaseoleae</taxon>
        <taxon>Vigna</taxon>
    </lineage>
</organism>
<reference evidence="1 2" key="1">
    <citation type="submission" date="2019-04" db="EMBL/GenBank/DDBJ databases">
        <title>An improved genome assembly and genetic linkage map for asparagus bean, Vigna unguiculata ssp. sesquipedialis.</title>
        <authorList>
            <person name="Xia Q."/>
            <person name="Zhang R."/>
            <person name="Dong Y."/>
        </authorList>
    </citation>
    <scope>NUCLEOTIDE SEQUENCE [LARGE SCALE GENOMIC DNA]</scope>
    <source>
        <tissue evidence="1">Leaf</tissue>
    </source>
</reference>
<proteinExistence type="predicted"/>
<protein>
    <submittedName>
        <fullName evidence="1">Uncharacterized protein</fullName>
    </submittedName>
</protein>
<dbReference type="EMBL" id="CP039355">
    <property type="protein sequence ID" value="QCE13679.1"/>
    <property type="molecule type" value="Genomic_DNA"/>
</dbReference>
<gene>
    <name evidence="1" type="ORF">DEO72_LG11g674</name>
</gene>
<evidence type="ECO:0000313" key="2">
    <source>
        <dbReference type="Proteomes" id="UP000501690"/>
    </source>
</evidence>
<sequence length="248" mass="28198">MTGKELAWEVWSGMLKNYREELLIKIRTFSSAAEDNQSESLPSSLSVTTDSTVLKTFTSLVELGETLPRKEHLELLQTPDMTALRAFHDVHIMAYGNGAGDFHFLDITKIYGAMEMELEDDSSIKFVTNSNKDDAEKDRRLRDWLLSSLSEGMRSLMTGKELTWEVWSKVLKNYREELLIKIRTFPSAAEDNQSESLPSSLSVTTDSTVLKTFTSLVELGETLSREEHLELLQTPDMIALRAFHDVHM</sequence>
<name>A0A4D6NM45_VIGUN</name>
<keyword evidence="2" id="KW-1185">Reference proteome</keyword>